<dbReference type="AlphaFoldDB" id="A0A3M7R0A0"/>
<proteinExistence type="predicted"/>
<organism evidence="1 2">
    <name type="scientific">Brachionus plicatilis</name>
    <name type="common">Marine rotifer</name>
    <name type="synonym">Brachionus muelleri</name>
    <dbReference type="NCBI Taxonomy" id="10195"/>
    <lineage>
        <taxon>Eukaryota</taxon>
        <taxon>Metazoa</taxon>
        <taxon>Spiralia</taxon>
        <taxon>Gnathifera</taxon>
        <taxon>Rotifera</taxon>
        <taxon>Eurotatoria</taxon>
        <taxon>Monogononta</taxon>
        <taxon>Pseudotrocha</taxon>
        <taxon>Ploima</taxon>
        <taxon>Brachionidae</taxon>
        <taxon>Brachionus</taxon>
    </lineage>
</organism>
<gene>
    <name evidence="1" type="ORF">BpHYR1_051616</name>
</gene>
<protein>
    <submittedName>
        <fullName evidence="1">Uncharacterized protein</fullName>
    </submittedName>
</protein>
<accession>A0A3M7R0A0</accession>
<reference evidence="1 2" key="1">
    <citation type="journal article" date="2018" name="Sci. Rep.">
        <title>Genomic signatures of local adaptation to the degree of environmental predictability in rotifers.</title>
        <authorList>
            <person name="Franch-Gras L."/>
            <person name="Hahn C."/>
            <person name="Garcia-Roger E.M."/>
            <person name="Carmona M.J."/>
            <person name="Serra M."/>
            <person name="Gomez A."/>
        </authorList>
    </citation>
    <scope>NUCLEOTIDE SEQUENCE [LARGE SCALE GENOMIC DNA]</scope>
    <source>
        <strain evidence="1">HYR1</strain>
    </source>
</reference>
<sequence>MRRRVDKESSAWGIYESERLPPKVSLFTFWKCLSLSTLLNTNILLDEAFDSLLDCFLFDFRSSFFSLISCIYELSLPVPMLFRTNSCLESSS</sequence>
<dbReference type="Proteomes" id="UP000276133">
    <property type="component" value="Unassembled WGS sequence"/>
</dbReference>
<comment type="caution">
    <text evidence="1">The sequence shown here is derived from an EMBL/GenBank/DDBJ whole genome shotgun (WGS) entry which is preliminary data.</text>
</comment>
<keyword evidence="2" id="KW-1185">Reference proteome</keyword>
<name>A0A3M7R0A0_BRAPC</name>
<dbReference type="EMBL" id="REGN01004651">
    <property type="protein sequence ID" value="RNA16698.1"/>
    <property type="molecule type" value="Genomic_DNA"/>
</dbReference>
<evidence type="ECO:0000313" key="2">
    <source>
        <dbReference type="Proteomes" id="UP000276133"/>
    </source>
</evidence>
<evidence type="ECO:0000313" key="1">
    <source>
        <dbReference type="EMBL" id="RNA16698.1"/>
    </source>
</evidence>